<dbReference type="Gene3D" id="3.90.1340.10">
    <property type="entry name" value="Phage tail collar domain"/>
    <property type="match status" value="1"/>
</dbReference>
<proteinExistence type="predicted"/>
<keyword evidence="3" id="KW-0614">Plasmid</keyword>
<feature type="domain" description="Phage tail collar" evidence="2">
    <location>
        <begin position="6"/>
        <end position="62"/>
    </location>
</feature>
<gene>
    <name evidence="3" type="ORF">FUAX_46360</name>
</gene>
<dbReference type="InterPro" id="IPR011083">
    <property type="entry name" value="Phage_tail_collar_dom"/>
</dbReference>
<evidence type="ECO:0000313" key="3">
    <source>
        <dbReference type="EMBL" id="BDD12204.1"/>
    </source>
</evidence>
<protein>
    <submittedName>
        <fullName evidence="3">Tail Collar domain-containing protein</fullName>
    </submittedName>
</protein>
<sequence>MEPFLGQVVMFGGNFAPRGWAFCDGQLLPISQNSALFSLLGTIYGGDGRSTFALPDLRGRVPMHPGDGPGLSRYQVGQTHGQETVALSVAEMPTHTHTAQTKARLFANHTPPTGGGNSSSPNGNVLSSDGSNIYSTAPPNVEMSDECLDVMVTNTNTGGSIPHENRQPYQCVNFIIALQGIFPSRS</sequence>
<keyword evidence="4" id="KW-1185">Reference proteome</keyword>
<dbReference type="AlphaFoldDB" id="A0AAU9D0D4"/>
<feature type="compositionally biased region" description="Polar residues" evidence="1">
    <location>
        <begin position="125"/>
        <end position="138"/>
    </location>
</feature>
<name>A0AAU9D0D4_9BACT</name>
<reference evidence="3 4" key="1">
    <citation type="submission" date="2021-12" db="EMBL/GenBank/DDBJ databases">
        <title>Genome sequencing of bacteria with rrn-lacking chromosome and rrn-plasmid.</title>
        <authorList>
            <person name="Anda M."/>
            <person name="Iwasaki W."/>
        </authorList>
    </citation>
    <scope>NUCLEOTIDE SEQUENCE [LARGE SCALE GENOMIC DNA]</scope>
    <source>
        <strain evidence="3 4">DSM 100852</strain>
        <plasmid evidence="3 4">pFA3</plasmid>
    </source>
</reference>
<dbReference type="EMBL" id="AP025317">
    <property type="protein sequence ID" value="BDD12204.1"/>
    <property type="molecule type" value="Genomic_DNA"/>
</dbReference>
<evidence type="ECO:0000259" key="2">
    <source>
        <dbReference type="Pfam" id="PF07484"/>
    </source>
</evidence>
<dbReference type="Proteomes" id="UP001348817">
    <property type="component" value="Plasmid pFA3"/>
</dbReference>
<organism evidence="3 4">
    <name type="scientific">Fulvitalea axinellae</name>
    <dbReference type="NCBI Taxonomy" id="1182444"/>
    <lineage>
        <taxon>Bacteria</taxon>
        <taxon>Pseudomonadati</taxon>
        <taxon>Bacteroidota</taxon>
        <taxon>Cytophagia</taxon>
        <taxon>Cytophagales</taxon>
        <taxon>Persicobacteraceae</taxon>
        <taxon>Fulvitalea</taxon>
    </lineage>
</organism>
<feature type="region of interest" description="Disordered" evidence="1">
    <location>
        <begin position="107"/>
        <end position="140"/>
    </location>
</feature>
<dbReference type="SUPFAM" id="SSF88874">
    <property type="entry name" value="Receptor-binding domain of short tail fibre protein gp12"/>
    <property type="match status" value="1"/>
</dbReference>
<dbReference type="RefSeq" id="WP_338395347.1">
    <property type="nucleotide sequence ID" value="NZ_AP025317.1"/>
</dbReference>
<geneLocation type="plasmid" evidence="3 4">
    <name>pFA3</name>
</geneLocation>
<dbReference type="KEGG" id="fax:FUAX_46360"/>
<dbReference type="Pfam" id="PF07484">
    <property type="entry name" value="Collar"/>
    <property type="match status" value="1"/>
</dbReference>
<evidence type="ECO:0000256" key="1">
    <source>
        <dbReference type="SAM" id="MobiDB-lite"/>
    </source>
</evidence>
<accession>A0AAU9D0D4</accession>
<evidence type="ECO:0000313" key="4">
    <source>
        <dbReference type="Proteomes" id="UP001348817"/>
    </source>
</evidence>
<dbReference type="InterPro" id="IPR037053">
    <property type="entry name" value="Phage_tail_collar_dom_sf"/>
</dbReference>